<dbReference type="GO" id="GO:0004315">
    <property type="term" value="F:3-oxoacyl-[acyl-carrier-protein] synthase activity"/>
    <property type="evidence" value="ECO:0007669"/>
    <property type="project" value="TreeGrafter"/>
</dbReference>
<dbReference type="InterPro" id="IPR014031">
    <property type="entry name" value="Ketoacyl_synth_C"/>
</dbReference>
<dbReference type="InterPro" id="IPR020841">
    <property type="entry name" value="PKS_Beta-ketoAc_synthase_dom"/>
</dbReference>
<dbReference type="PROSITE" id="PS52004">
    <property type="entry name" value="KS3_2"/>
    <property type="match status" value="1"/>
</dbReference>
<name>A0A556N312_9FLAO</name>
<accession>A0A556N312</accession>
<feature type="domain" description="Ketosynthase family 3 (KS3)" evidence="4">
    <location>
        <begin position="1"/>
        <end position="354"/>
    </location>
</feature>
<dbReference type="EMBL" id="VLPL01000002">
    <property type="protein sequence ID" value="TSJ46465.1"/>
    <property type="molecule type" value="Genomic_DNA"/>
</dbReference>
<dbReference type="SMART" id="SM00825">
    <property type="entry name" value="PKS_KS"/>
    <property type="match status" value="1"/>
</dbReference>
<keyword evidence="6" id="KW-1185">Reference proteome</keyword>
<sequence length="356" mass="38148">MDKPIYIQTLSLVTPLGNSVDQHLDAFKNGVSGIKLVEKAGFQDTTIPLAIKSELTSDRYNTLLREALKKAQANLSTSGRTAVIVSSTKGNIDLLPGDTFAGTQPIIHEFFPKTEIFIISNACISGVIAINTAADYLLAGNYDQVIVIGIDAVSEFVSYGFQSLFALSNETCKPFDKSRNGTVLGEGCGIVLVSTQKPDGFAVLYKGGSSSNDANHISGPSRTGEGLVRSIEKTFKRSQVSVRDIDFISAHGTATIFNDEMESIAFGRTNLDRVPLNSMKGYFGHTLGAAGILETIMSIVSMEKSILFPNLGFKETGTSIPLNIIQRLESKELHTLLKTASGFGGGNASLILQKQP</sequence>
<proteinExistence type="inferred from homology"/>
<organism evidence="5 6">
    <name type="scientific">Fluviicola chungangensis</name>
    <dbReference type="NCBI Taxonomy" id="2597671"/>
    <lineage>
        <taxon>Bacteria</taxon>
        <taxon>Pseudomonadati</taxon>
        <taxon>Bacteroidota</taxon>
        <taxon>Flavobacteriia</taxon>
        <taxon>Flavobacteriales</taxon>
        <taxon>Crocinitomicaceae</taxon>
        <taxon>Fluviicola</taxon>
    </lineage>
</organism>
<dbReference type="PANTHER" id="PTHR11712:SF336">
    <property type="entry name" value="3-OXOACYL-[ACYL-CARRIER-PROTEIN] SYNTHASE, MITOCHONDRIAL"/>
    <property type="match status" value="1"/>
</dbReference>
<dbReference type="RefSeq" id="WP_144332002.1">
    <property type="nucleotide sequence ID" value="NZ_VLPL01000002.1"/>
</dbReference>
<dbReference type="Pfam" id="PF00109">
    <property type="entry name" value="ketoacyl-synt"/>
    <property type="match status" value="1"/>
</dbReference>
<dbReference type="InterPro" id="IPR000794">
    <property type="entry name" value="Beta-ketoacyl_synthase"/>
</dbReference>
<dbReference type="GO" id="GO:0003988">
    <property type="term" value="F:acetyl-CoA C-acyltransferase activity"/>
    <property type="evidence" value="ECO:0007669"/>
    <property type="project" value="UniProtKB-ARBA"/>
</dbReference>
<dbReference type="PROSITE" id="PS00098">
    <property type="entry name" value="THIOLASE_1"/>
    <property type="match status" value="1"/>
</dbReference>
<reference evidence="5 6" key="1">
    <citation type="submission" date="2019-07" db="EMBL/GenBank/DDBJ databases">
        <authorList>
            <person name="Huq M.A."/>
        </authorList>
    </citation>
    <scope>NUCLEOTIDE SEQUENCE [LARGE SCALE GENOMIC DNA]</scope>
    <source>
        <strain evidence="5 6">MAH-3</strain>
    </source>
</reference>
<dbReference type="InterPro" id="IPR014030">
    <property type="entry name" value="Ketoacyl_synth_N"/>
</dbReference>
<dbReference type="Gene3D" id="3.40.47.10">
    <property type="match status" value="1"/>
</dbReference>
<evidence type="ECO:0000256" key="1">
    <source>
        <dbReference type="ARBA" id="ARBA00008467"/>
    </source>
</evidence>
<evidence type="ECO:0000259" key="4">
    <source>
        <dbReference type="PROSITE" id="PS52004"/>
    </source>
</evidence>
<evidence type="ECO:0000256" key="2">
    <source>
        <dbReference type="ARBA" id="ARBA00022679"/>
    </source>
</evidence>
<dbReference type="SUPFAM" id="SSF53901">
    <property type="entry name" value="Thiolase-like"/>
    <property type="match status" value="1"/>
</dbReference>
<protein>
    <submittedName>
        <fullName evidence="5">Beta-ketoacyl synthase</fullName>
    </submittedName>
</protein>
<keyword evidence="2 3" id="KW-0808">Transferase</keyword>
<dbReference type="OrthoDB" id="9808669at2"/>
<dbReference type="GO" id="GO:0006633">
    <property type="term" value="P:fatty acid biosynthetic process"/>
    <property type="evidence" value="ECO:0007669"/>
    <property type="project" value="TreeGrafter"/>
</dbReference>
<gene>
    <name evidence="5" type="ORF">FO442_04715</name>
</gene>
<comment type="similarity">
    <text evidence="1 3">Belongs to the thiolase-like superfamily. Beta-ketoacyl-ACP synthases family.</text>
</comment>
<dbReference type="PANTHER" id="PTHR11712">
    <property type="entry name" value="POLYKETIDE SYNTHASE-RELATED"/>
    <property type="match status" value="1"/>
</dbReference>
<dbReference type="InterPro" id="IPR016039">
    <property type="entry name" value="Thiolase-like"/>
</dbReference>
<comment type="caution">
    <text evidence="5">The sequence shown here is derived from an EMBL/GenBank/DDBJ whole genome shotgun (WGS) entry which is preliminary data.</text>
</comment>
<evidence type="ECO:0000313" key="5">
    <source>
        <dbReference type="EMBL" id="TSJ46465.1"/>
    </source>
</evidence>
<dbReference type="AlphaFoldDB" id="A0A556N312"/>
<dbReference type="Pfam" id="PF02801">
    <property type="entry name" value="Ketoacyl-synt_C"/>
    <property type="match status" value="1"/>
</dbReference>
<dbReference type="Proteomes" id="UP000316008">
    <property type="component" value="Unassembled WGS sequence"/>
</dbReference>
<evidence type="ECO:0000313" key="6">
    <source>
        <dbReference type="Proteomes" id="UP000316008"/>
    </source>
</evidence>
<evidence type="ECO:0000256" key="3">
    <source>
        <dbReference type="RuleBase" id="RU003694"/>
    </source>
</evidence>
<dbReference type="InterPro" id="IPR020615">
    <property type="entry name" value="Thiolase_acyl_enz_int_AS"/>
</dbReference>